<evidence type="ECO:0000256" key="12">
    <source>
        <dbReference type="PROSITE-ProRule" id="PRU10112"/>
    </source>
</evidence>
<comment type="similarity">
    <text evidence="3 10">Belongs to the PEPCase type 1 family.</text>
</comment>
<feature type="active site" evidence="10 12">
    <location>
        <position position="585"/>
    </location>
</feature>
<dbReference type="eggNOG" id="COG2352">
    <property type="taxonomic scope" value="Bacteria"/>
</dbReference>
<dbReference type="PRINTS" id="PR00150">
    <property type="entry name" value="PEPCARBXLASE"/>
</dbReference>
<evidence type="ECO:0000256" key="2">
    <source>
        <dbReference type="ARBA" id="ARBA00003670"/>
    </source>
</evidence>
<comment type="subunit">
    <text evidence="10">Homotetramer.</text>
</comment>
<dbReference type="PATRIC" id="fig|1303518.3.peg.1882"/>
<organism evidence="13 14">
    <name type="scientific">Chthonomonas calidirosea (strain DSM 23976 / ICMP 18418 / T49)</name>
    <dbReference type="NCBI Taxonomy" id="1303518"/>
    <lineage>
        <taxon>Bacteria</taxon>
        <taxon>Bacillati</taxon>
        <taxon>Armatimonadota</taxon>
        <taxon>Chthonomonadia</taxon>
        <taxon>Chthonomonadales</taxon>
        <taxon>Chthonomonadaceae</taxon>
        <taxon>Chthonomonas</taxon>
    </lineage>
</organism>
<name>S0EYR8_CHTCT</name>
<dbReference type="KEGG" id="ccz:CCALI_01823"/>
<dbReference type="GO" id="GO:0006107">
    <property type="term" value="P:oxaloacetate metabolic process"/>
    <property type="evidence" value="ECO:0007669"/>
    <property type="project" value="UniProtKB-UniRule"/>
</dbReference>
<comment type="function">
    <text evidence="2 10">Forms oxaloacetate, a four-carbon dicarboxylic acid source for the tricarboxylic acid cycle.</text>
</comment>
<evidence type="ECO:0000256" key="1">
    <source>
        <dbReference type="ARBA" id="ARBA00001946"/>
    </source>
</evidence>
<proteinExistence type="inferred from homology"/>
<reference evidence="14" key="1">
    <citation type="submission" date="2013-03" db="EMBL/GenBank/DDBJ databases">
        <title>Genome sequence of Chthonomonas calidirosea, the first sequenced genome from the Armatimonadetes phylum (formally candidate division OP10).</title>
        <authorList>
            <person name="Lee K.C.Y."/>
            <person name="Morgan X.C."/>
            <person name="Dunfield P.F."/>
            <person name="Tamas I."/>
            <person name="Houghton K.M."/>
            <person name="Vyssotski M."/>
            <person name="Ryan J.L.J."/>
            <person name="Lagutin K."/>
            <person name="McDonald I.R."/>
            <person name="Stott M.B."/>
        </authorList>
    </citation>
    <scope>NUCLEOTIDE SEQUENCE [LARGE SCALE GENOMIC DNA]</scope>
    <source>
        <strain evidence="14">DSM 23976 / ICMP 18418 / T49</strain>
    </source>
</reference>
<dbReference type="GO" id="GO:0015977">
    <property type="term" value="P:carbon fixation"/>
    <property type="evidence" value="ECO:0007669"/>
    <property type="project" value="UniProtKB-UniRule"/>
</dbReference>
<dbReference type="RefSeq" id="WP_016483162.1">
    <property type="nucleotide sequence ID" value="NC_021487.1"/>
</dbReference>
<gene>
    <name evidence="10" type="primary">ppc</name>
    <name evidence="13" type="ORF">CCALI_01823</name>
</gene>
<dbReference type="EMBL" id="HF951689">
    <property type="protein sequence ID" value="CCW35635.1"/>
    <property type="molecule type" value="Genomic_DNA"/>
</dbReference>
<dbReference type="STRING" id="454171.CP488_02269"/>
<evidence type="ECO:0000256" key="4">
    <source>
        <dbReference type="ARBA" id="ARBA00012305"/>
    </source>
</evidence>
<dbReference type="GO" id="GO:0000287">
    <property type="term" value="F:magnesium ion binding"/>
    <property type="evidence" value="ECO:0007669"/>
    <property type="project" value="UniProtKB-UniRule"/>
</dbReference>
<keyword evidence="7 10" id="KW-0456">Lyase</keyword>
<evidence type="ECO:0000256" key="5">
    <source>
        <dbReference type="ARBA" id="ARBA00022419"/>
    </source>
</evidence>
<dbReference type="InterPro" id="IPR018129">
    <property type="entry name" value="PEP_COase_Lys_AS"/>
</dbReference>
<comment type="catalytic activity">
    <reaction evidence="9 10">
        <text>oxaloacetate + phosphate = phosphoenolpyruvate + hydrogencarbonate</text>
        <dbReference type="Rhea" id="RHEA:28370"/>
        <dbReference type="ChEBI" id="CHEBI:16452"/>
        <dbReference type="ChEBI" id="CHEBI:17544"/>
        <dbReference type="ChEBI" id="CHEBI:43474"/>
        <dbReference type="ChEBI" id="CHEBI:58702"/>
        <dbReference type="EC" id="4.1.1.31"/>
    </reaction>
</comment>
<dbReference type="GO" id="GO:0005829">
    <property type="term" value="C:cytosol"/>
    <property type="evidence" value="ECO:0007669"/>
    <property type="project" value="TreeGrafter"/>
</dbReference>
<evidence type="ECO:0000256" key="7">
    <source>
        <dbReference type="ARBA" id="ARBA00023239"/>
    </source>
</evidence>
<dbReference type="InParanoid" id="S0EYR8"/>
<keyword evidence="6 10" id="KW-0460">Magnesium</keyword>
<keyword evidence="13" id="KW-0670">Pyruvate</keyword>
<dbReference type="HAMAP" id="MF_00595">
    <property type="entry name" value="PEPcase_type1"/>
    <property type="match status" value="1"/>
</dbReference>
<sequence>MEEISQEQPRPLWSAEDQHARLEELLTDDPEKKFAPLRRDVRCLGRLLGWTLKEQADPSLYDTVETLRQTAIGYRERLQAGESAEDALAAMEACIRSLSVSRAYQVTKAFSIYFELTNLAEANHRKRRLRAARVAPNHVPQPGSMEGTLLRMKRGGIGAQEALEYLSKVEVIPTFTAHPTEVARRTVLYKRRQIATQIERIDWLPLTDAEAREREGLIAAAITELWQTDEVRRRAPTVQDEIRMGLDYYPTSLFTTLPRFYEGLAEAFQRVYGVALTPSQLPTVLRFGSWIGGDGDGNPYVHGGTVQDALEMARQIILDHYLQQIEGLIARLSLSVRQAGVSHALTEALARYEQQHPLEEKQARARSREEVYRFFLSYVAQRLRAVLAGDASIAYPNAEAFKADLLLVRDSLQANKAQQLARLYLDPLIRQVDTFGFHLHTLDLRQHARVHAKAIQELAQAASTQVGEIPPPSSQTIQLLDTLRAVAALKRKYPPQAIRAYVISGATSVQDIWNTIWLARSCGIRVEAEGDDPGLMPVPLFETIQDLRNAPQICRELWSSPEYSRLLDTWGRQQEVMLGYSDSNKDGGMLTSTWEIFKAHRALHQVAAECNVRLRLFHGRGGTVGRGGGPTHRAITAQPPHAFLGSIRITEQGEVLNWKYADEQIAERNLELMVAAALEALTRAGGWGAVIEPEWEAAMEWMSQKAFAFYRKHIAENPEVLTYYEQATPVEELAHARIASRPPRRSEKRNLEDLRAIPWVFGWMQSRHVLPAYFGVGYALEQFIQANPNHEALLQTMMRKFPLFEDMIRNVETGLAKGDPNIAWRYASLVKDRALAERVYNLIMEEFHRTAQMVLRITGQRTLLEENPTLAASIRLRNPYVDPMSLIQVELLRRKRALQPEAAADQEDLDYAIAATINGIAAGLRNTG</sequence>
<dbReference type="InterPro" id="IPR015813">
    <property type="entry name" value="Pyrv/PenolPyrv_kinase-like_dom"/>
</dbReference>
<keyword evidence="8 10" id="KW-0120">Carbon dioxide fixation</keyword>
<evidence type="ECO:0000313" key="14">
    <source>
        <dbReference type="Proteomes" id="UP000014227"/>
    </source>
</evidence>
<dbReference type="PROSITE" id="PS00781">
    <property type="entry name" value="PEPCASE_1"/>
    <property type="match status" value="1"/>
</dbReference>
<accession>S0EYR8</accession>
<dbReference type="AlphaFoldDB" id="S0EYR8"/>
<comment type="cofactor">
    <cofactor evidence="1 10">
        <name>Mg(2+)</name>
        <dbReference type="ChEBI" id="CHEBI:18420"/>
    </cofactor>
</comment>
<dbReference type="Gene3D" id="1.20.1440.90">
    <property type="entry name" value="Phosphoenolpyruvate/pyruvate domain"/>
    <property type="match status" value="1"/>
</dbReference>
<protein>
    <recommendedName>
        <fullName evidence="5 10">Phosphoenolpyruvate carboxylase</fullName>
        <shortName evidence="10">PEPC</shortName>
        <shortName evidence="10">PEPCase</shortName>
        <ecNumber evidence="4 10">4.1.1.31</ecNumber>
    </recommendedName>
</protein>
<dbReference type="SUPFAM" id="SSF51621">
    <property type="entry name" value="Phosphoenolpyruvate/pyruvate domain"/>
    <property type="match status" value="1"/>
</dbReference>
<keyword evidence="14" id="KW-1185">Reference proteome</keyword>
<dbReference type="HOGENOM" id="CLU_006557_2_0_0"/>
<dbReference type="InterPro" id="IPR021135">
    <property type="entry name" value="PEP_COase"/>
</dbReference>
<dbReference type="OrthoDB" id="9768133at2"/>
<evidence type="ECO:0000256" key="11">
    <source>
        <dbReference type="PROSITE-ProRule" id="PRU10111"/>
    </source>
</evidence>
<dbReference type="EC" id="4.1.1.31" evidence="4 10"/>
<dbReference type="InterPro" id="IPR022805">
    <property type="entry name" value="PEP_COase_bac/pln-type"/>
</dbReference>
<evidence type="ECO:0000256" key="10">
    <source>
        <dbReference type="HAMAP-Rule" id="MF_00595"/>
    </source>
</evidence>
<dbReference type="Proteomes" id="UP000014227">
    <property type="component" value="Chromosome I"/>
</dbReference>
<evidence type="ECO:0000256" key="6">
    <source>
        <dbReference type="ARBA" id="ARBA00022842"/>
    </source>
</evidence>
<evidence type="ECO:0000256" key="9">
    <source>
        <dbReference type="ARBA" id="ARBA00048995"/>
    </source>
</evidence>
<dbReference type="Pfam" id="PF00311">
    <property type="entry name" value="PEPcase"/>
    <property type="match status" value="2"/>
</dbReference>
<evidence type="ECO:0000256" key="3">
    <source>
        <dbReference type="ARBA" id="ARBA00008346"/>
    </source>
</evidence>
<evidence type="ECO:0000313" key="13">
    <source>
        <dbReference type="EMBL" id="CCW35635.1"/>
    </source>
</evidence>
<dbReference type="GO" id="GO:0008964">
    <property type="term" value="F:phosphoenolpyruvate carboxylase activity"/>
    <property type="evidence" value="ECO:0007669"/>
    <property type="project" value="UniProtKB-UniRule"/>
</dbReference>
<dbReference type="PANTHER" id="PTHR30523:SF6">
    <property type="entry name" value="PHOSPHOENOLPYRUVATE CARBOXYLASE"/>
    <property type="match status" value="1"/>
</dbReference>
<evidence type="ECO:0000256" key="8">
    <source>
        <dbReference type="ARBA" id="ARBA00023300"/>
    </source>
</evidence>
<dbReference type="PANTHER" id="PTHR30523">
    <property type="entry name" value="PHOSPHOENOLPYRUVATE CARBOXYLASE"/>
    <property type="match status" value="1"/>
</dbReference>
<dbReference type="InterPro" id="IPR033129">
    <property type="entry name" value="PEPCASE_His_AS"/>
</dbReference>
<dbReference type="GO" id="GO:0006099">
    <property type="term" value="P:tricarboxylic acid cycle"/>
    <property type="evidence" value="ECO:0007669"/>
    <property type="project" value="InterPro"/>
</dbReference>
<dbReference type="PROSITE" id="PS00393">
    <property type="entry name" value="PEPCASE_2"/>
    <property type="match status" value="1"/>
</dbReference>
<feature type="active site" evidence="10 11">
    <location>
        <position position="178"/>
    </location>
</feature>